<feature type="compositionally biased region" description="Polar residues" evidence="10">
    <location>
        <begin position="19"/>
        <end position="29"/>
    </location>
</feature>
<keyword evidence="12" id="KW-1185">Reference proteome</keyword>
<evidence type="ECO:0000313" key="12">
    <source>
        <dbReference type="Proteomes" id="UP000018144"/>
    </source>
</evidence>
<dbReference type="AlphaFoldDB" id="U4LMV9"/>
<keyword evidence="7" id="KW-0949">S-adenosyl-L-methionine</keyword>
<dbReference type="OrthoDB" id="1723750at2759"/>
<evidence type="ECO:0000256" key="10">
    <source>
        <dbReference type="SAM" id="MobiDB-lite"/>
    </source>
</evidence>
<dbReference type="InterPro" id="IPR019410">
    <property type="entry name" value="Methyltransf_16"/>
</dbReference>
<evidence type="ECO:0000256" key="7">
    <source>
        <dbReference type="ARBA" id="ARBA00022691"/>
    </source>
</evidence>
<accession>U4LMV9</accession>
<dbReference type="GO" id="GO:0018064">
    <property type="term" value="F:protein-L-histidine N-tele-methyltransferase activity"/>
    <property type="evidence" value="ECO:0007669"/>
    <property type="project" value="UniProtKB-EC"/>
</dbReference>
<evidence type="ECO:0000256" key="4">
    <source>
        <dbReference type="ARBA" id="ARBA00022490"/>
    </source>
</evidence>
<evidence type="ECO:0000256" key="8">
    <source>
        <dbReference type="ARBA" id="ARBA00023242"/>
    </source>
</evidence>
<name>U4LMV9_PYROM</name>
<dbReference type="Gene3D" id="3.40.50.150">
    <property type="entry name" value="Vaccinia Virus protein VP39"/>
    <property type="match status" value="1"/>
</dbReference>
<dbReference type="eggNOG" id="KOG2920">
    <property type="taxonomic scope" value="Eukaryota"/>
</dbReference>
<feature type="region of interest" description="Disordered" evidence="10">
    <location>
        <begin position="6"/>
        <end position="35"/>
    </location>
</feature>
<evidence type="ECO:0000256" key="9">
    <source>
        <dbReference type="ARBA" id="ARBA00038126"/>
    </source>
</evidence>
<evidence type="ECO:0000256" key="2">
    <source>
        <dbReference type="ARBA" id="ARBA00004496"/>
    </source>
</evidence>
<evidence type="ECO:0000256" key="1">
    <source>
        <dbReference type="ARBA" id="ARBA00004123"/>
    </source>
</evidence>
<dbReference type="Proteomes" id="UP000018144">
    <property type="component" value="Unassembled WGS sequence"/>
</dbReference>
<keyword evidence="5 11" id="KW-0489">Methyltransferase</keyword>
<dbReference type="GO" id="GO:0032259">
    <property type="term" value="P:methylation"/>
    <property type="evidence" value="ECO:0007669"/>
    <property type="project" value="UniProtKB-KW"/>
</dbReference>
<comment type="similarity">
    <text evidence="9">Belongs to the methyltransferase superfamily. METTL18 family.</text>
</comment>
<dbReference type="InterPro" id="IPR029063">
    <property type="entry name" value="SAM-dependent_MTases_sf"/>
</dbReference>
<comment type="subcellular location">
    <subcellularLocation>
        <location evidence="2">Cytoplasm</location>
    </subcellularLocation>
    <subcellularLocation>
        <location evidence="1">Nucleus</location>
    </subcellularLocation>
</comment>
<dbReference type="PANTHER" id="PTHR14614">
    <property type="entry name" value="HEPATOCELLULAR CARCINOMA-ASSOCIATED ANTIGEN"/>
    <property type="match status" value="1"/>
</dbReference>
<sequence>MPFRFFAADPDSDDESSVAAPTTNENTSDPGDAAPFLPPVLHPLSTLLPTLPPNIAYNFAPTVPLLPRRAVFDTEMQLKTSDTQLSDLGDHDIRRRIYEGGLKSWECSIDLATYLSDTITTIPSKTLELGCGSALPSLMLFRKMLEEKKGGTIVLADYNLDVLKLVTLPNLVLVWGVHKGLIKGEEKGDFDAHELFSAEAFEKELKEAGIEVVFMEGAWGGDMNQLLGETVEGGKFDLVLGSETIYEPETAGRFTDVVLEAVVENGKALVAAKKIYFGVGGGVDDFVKDVEGRGSYSCHMVRDFKSAGVNREIVEVVRK</sequence>
<dbReference type="OMA" id="NLLLTWH"/>
<evidence type="ECO:0000256" key="6">
    <source>
        <dbReference type="ARBA" id="ARBA00022679"/>
    </source>
</evidence>
<dbReference type="GO" id="GO:0005737">
    <property type="term" value="C:cytoplasm"/>
    <property type="evidence" value="ECO:0007669"/>
    <property type="project" value="UniProtKB-SubCell"/>
</dbReference>
<dbReference type="PANTHER" id="PTHR14614:SF39">
    <property type="entry name" value="HISTIDINE PROTEIN METHYLTRANSFERASE 1 HOMOLOG"/>
    <property type="match status" value="1"/>
</dbReference>
<gene>
    <name evidence="11" type="ORF">PCON_13763</name>
</gene>
<evidence type="ECO:0000256" key="3">
    <source>
        <dbReference type="ARBA" id="ARBA00012533"/>
    </source>
</evidence>
<dbReference type="EMBL" id="HF935907">
    <property type="protein sequence ID" value="CCX32912.1"/>
    <property type="molecule type" value="Genomic_DNA"/>
</dbReference>
<dbReference type="EC" id="2.1.1.85" evidence="3"/>
<keyword evidence="6 11" id="KW-0808">Transferase</keyword>
<evidence type="ECO:0000256" key="5">
    <source>
        <dbReference type="ARBA" id="ARBA00022603"/>
    </source>
</evidence>
<proteinExistence type="inferred from homology"/>
<keyword evidence="4" id="KW-0963">Cytoplasm</keyword>
<organism evidence="11 12">
    <name type="scientific">Pyronema omphalodes (strain CBS 100304)</name>
    <name type="common">Pyronema confluens</name>
    <dbReference type="NCBI Taxonomy" id="1076935"/>
    <lineage>
        <taxon>Eukaryota</taxon>
        <taxon>Fungi</taxon>
        <taxon>Dikarya</taxon>
        <taxon>Ascomycota</taxon>
        <taxon>Pezizomycotina</taxon>
        <taxon>Pezizomycetes</taxon>
        <taxon>Pezizales</taxon>
        <taxon>Pyronemataceae</taxon>
        <taxon>Pyronema</taxon>
    </lineage>
</organism>
<protein>
    <recommendedName>
        <fullName evidence="3">protein-histidine N-methyltransferase</fullName>
        <ecNumber evidence="3">2.1.1.85</ecNumber>
    </recommendedName>
</protein>
<dbReference type="STRING" id="1076935.U4LMV9"/>
<keyword evidence="8" id="KW-0539">Nucleus</keyword>
<evidence type="ECO:0000313" key="11">
    <source>
        <dbReference type="EMBL" id="CCX32912.1"/>
    </source>
</evidence>
<reference evidence="11 12" key="1">
    <citation type="journal article" date="2013" name="PLoS Genet.">
        <title>The genome and development-dependent transcriptomes of Pyronema confluens: a window into fungal evolution.</title>
        <authorList>
            <person name="Traeger S."/>
            <person name="Altegoer F."/>
            <person name="Freitag M."/>
            <person name="Gabaldon T."/>
            <person name="Kempken F."/>
            <person name="Kumar A."/>
            <person name="Marcet-Houben M."/>
            <person name="Poggeler S."/>
            <person name="Stajich J.E."/>
            <person name="Nowrousian M."/>
        </authorList>
    </citation>
    <scope>NUCLEOTIDE SEQUENCE [LARGE SCALE GENOMIC DNA]</scope>
    <source>
        <strain evidence="12">CBS 100304</strain>
        <tissue evidence="11">Vegetative mycelium</tissue>
    </source>
</reference>
<dbReference type="GO" id="GO:0005634">
    <property type="term" value="C:nucleus"/>
    <property type="evidence" value="ECO:0007669"/>
    <property type="project" value="UniProtKB-SubCell"/>
</dbReference>